<feature type="domain" description="DUF4874" evidence="2">
    <location>
        <begin position="14"/>
        <end position="171"/>
    </location>
</feature>
<accession>A0A433VAJ8</accession>
<sequence>MIVDYQMSDEYILNPERGFYTSIEIGKDKDLSKIREQGFTLARSNVHLDQFRDKNISEEFLQEFRDALTEVRRAGIKVIPRISYNFPMPGETEKQPDAPLPIVLNHIEQLKPIFQEYQDVIAALPAGFIGAWGEWHSSTNGLHNFESKQQVLTALLDALPSTRMVQLRYPSDIKSAYPNPLNDAEAFTGIHQARIGHENLCFLANADDAGTYSIHDNDSNNIYSPDIKKDLQSYLKAISPYVIVGGETCQVTPESARTDSETTLAEMQHFNWSYINVSFYAPTIDRWKKEGIYNTIANKLGYRFRLVEAQIPEIVNSGGEFKMSFTIANDGFASPYNPRSTEIILRNQENKQVYRFPVYTDARRWFSQQQHQVNFSGSISVDMPKGTYEVLLNLPDPTPQLYERPEYSIRLANQDVWEPSTGYNSFLTNLSVN</sequence>
<evidence type="ECO:0000313" key="4">
    <source>
        <dbReference type="Proteomes" id="UP000271624"/>
    </source>
</evidence>
<dbReference type="Pfam" id="PF16116">
    <property type="entry name" value="DUF4832"/>
    <property type="match status" value="1"/>
</dbReference>
<protein>
    <recommendedName>
        <fullName evidence="5">DUF4832 domain-containing protein</fullName>
    </recommendedName>
</protein>
<dbReference type="InterPro" id="IPR032379">
    <property type="entry name" value="DUF4874"/>
</dbReference>
<keyword evidence="4" id="KW-1185">Reference proteome</keyword>
<evidence type="ECO:0000259" key="1">
    <source>
        <dbReference type="Pfam" id="PF16116"/>
    </source>
</evidence>
<dbReference type="Pfam" id="PF16173">
    <property type="entry name" value="DUF4874"/>
    <property type="match status" value="1"/>
</dbReference>
<dbReference type="AlphaFoldDB" id="A0A433VAJ8"/>
<evidence type="ECO:0000259" key="2">
    <source>
        <dbReference type="Pfam" id="PF16173"/>
    </source>
</evidence>
<evidence type="ECO:0008006" key="5">
    <source>
        <dbReference type="Google" id="ProtNLM"/>
    </source>
</evidence>
<reference evidence="3" key="2">
    <citation type="journal article" date="2019" name="Genome Biol. Evol.">
        <title>Day and night: Metabolic profiles and evolutionary relationships of six axenic non-marine cyanobacteria.</title>
        <authorList>
            <person name="Will S.E."/>
            <person name="Henke P."/>
            <person name="Boedeker C."/>
            <person name="Huang S."/>
            <person name="Brinkmann H."/>
            <person name="Rohde M."/>
            <person name="Jarek M."/>
            <person name="Friedl T."/>
            <person name="Seufert S."/>
            <person name="Schumacher M."/>
            <person name="Overmann J."/>
            <person name="Neumann-Schaal M."/>
            <person name="Petersen J."/>
        </authorList>
    </citation>
    <scope>NUCLEOTIDE SEQUENCE [LARGE SCALE GENOMIC DNA]</scope>
    <source>
        <strain evidence="3">PCC 7102</strain>
    </source>
</reference>
<gene>
    <name evidence="3" type="ORF">DSM106972_054010</name>
</gene>
<evidence type="ECO:0000313" key="3">
    <source>
        <dbReference type="EMBL" id="RUT03093.1"/>
    </source>
</evidence>
<feature type="domain" description="DUF4832" evidence="1">
    <location>
        <begin position="194"/>
        <end position="413"/>
    </location>
</feature>
<organism evidence="3 4">
    <name type="scientific">Dulcicalothrix desertica PCC 7102</name>
    <dbReference type="NCBI Taxonomy" id="232991"/>
    <lineage>
        <taxon>Bacteria</taxon>
        <taxon>Bacillati</taxon>
        <taxon>Cyanobacteriota</taxon>
        <taxon>Cyanophyceae</taxon>
        <taxon>Nostocales</taxon>
        <taxon>Calotrichaceae</taxon>
        <taxon>Dulcicalothrix</taxon>
    </lineage>
</organism>
<dbReference type="Proteomes" id="UP000271624">
    <property type="component" value="Unassembled WGS sequence"/>
</dbReference>
<comment type="caution">
    <text evidence="3">The sequence shown here is derived from an EMBL/GenBank/DDBJ whole genome shotgun (WGS) entry which is preliminary data.</text>
</comment>
<dbReference type="EMBL" id="RSCL01000014">
    <property type="protein sequence ID" value="RUT03093.1"/>
    <property type="molecule type" value="Genomic_DNA"/>
</dbReference>
<proteinExistence type="predicted"/>
<name>A0A433VAJ8_9CYAN</name>
<dbReference type="InterPro" id="IPR032267">
    <property type="entry name" value="DUF4832"/>
</dbReference>
<reference evidence="3" key="1">
    <citation type="submission" date="2018-12" db="EMBL/GenBank/DDBJ databases">
        <authorList>
            <person name="Will S."/>
            <person name="Neumann-Schaal M."/>
            <person name="Henke P."/>
        </authorList>
    </citation>
    <scope>NUCLEOTIDE SEQUENCE</scope>
    <source>
        <strain evidence="3">PCC 7102</strain>
    </source>
</reference>